<keyword evidence="1" id="KW-0812">Transmembrane</keyword>
<dbReference type="AlphaFoldDB" id="A0A1H2TR85"/>
<organism evidence="2 3">
    <name type="scientific">Albimonas donghaensis</name>
    <dbReference type="NCBI Taxonomy" id="356660"/>
    <lineage>
        <taxon>Bacteria</taxon>
        <taxon>Pseudomonadati</taxon>
        <taxon>Pseudomonadota</taxon>
        <taxon>Alphaproteobacteria</taxon>
        <taxon>Rhodobacterales</taxon>
        <taxon>Paracoccaceae</taxon>
        <taxon>Albimonas</taxon>
    </lineage>
</organism>
<gene>
    <name evidence="2" type="ORF">SAMN05444336_1011088</name>
</gene>
<evidence type="ECO:0000313" key="2">
    <source>
        <dbReference type="EMBL" id="SDW46443.1"/>
    </source>
</evidence>
<dbReference type="RefSeq" id="WP_092680281.1">
    <property type="nucleotide sequence ID" value="NZ_FNMZ01000001.1"/>
</dbReference>
<evidence type="ECO:0000256" key="1">
    <source>
        <dbReference type="SAM" id="Phobius"/>
    </source>
</evidence>
<keyword evidence="3" id="KW-1185">Reference proteome</keyword>
<dbReference type="OrthoDB" id="7510603at2"/>
<dbReference type="Proteomes" id="UP000199118">
    <property type="component" value="Unassembled WGS sequence"/>
</dbReference>
<feature type="transmembrane region" description="Helical" evidence="1">
    <location>
        <begin position="62"/>
        <end position="81"/>
    </location>
</feature>
<evidence type="ECO:0000313" key="3">
    <source>
        <dbReference type="Proteomes" id="UP000199118"/>
    </source>
</evidence>
<proteinExistence type="predicted"/>
<keyword evidence="1" id="KW-1133">Transmembrane helix</keyword>
<name>A0A1H2TR85_9RHOB</name>
<reference evidence="2 3" key="1">
    <citation type="submission" date="2016-10" db="EMBL/GenBank/DDBJ databases">
        <authorList>
            <person name="de Groot N.N."/>
        </authorList>
    </citation>
    <scope>NUCLEOTIDE SEQUENCE [LARGE SCALE GENOMIC DNA]</scope>
    <source>
        <strain evidence="2 3">DSM 17890</strain>
    </source>
</reference>
<accession>A0A1H2TR85</accession>
<keyword evidence="1" id="KW-0472">Membrane</keyword>
<sequence>MAYRLYQLVIWAYAAGYLFALTVFAVGTWGLMGAERDPLAGVFLLPLGLPWTLLWDNGEGPHGPWLALTAPLGNLLLIGAVRRTFAAG</sequence>
<protein>
    <submittedName>
        <fullName evidence="2">Uncharacterized protein</fullName>
    </submittedName>
</protein>
<dbReference type="EMBL" id="FNMZ01000001">
    <property type="protein sequence ID" value="SDW46443.1"/>
    <property type="molecule type" value="Genomic_DNA"/>
</dbReference>
<feature type="transmembrane region" description="Helical" evidence="1">
    <location>
        <begin position="6"/>
        <end position="27"/>
    </location>
</feature>